<reference evidence="3 4" key="1">
    <citation type="journal article" date="2015" name="PLoS ONE">
        <title>Rice-Infecting Pseudomonas Genomes Are Highly Accessorized and Harbor Multiple Putative Virulence Mechanisms to Cause Sheath Brown Rot.</title>
        <authorList>
            <person name="Quibod I.L."/>
            <person name="Grande G."/>
            <person name="Oreiro E.G."/>
            <person name="Borja F.N."/>
            <person name="Dossa G.S."/>
            <person name="Mauleon R."/>
            <person name="Cruz C.V."/>
            <person name="Oliva R."/>
        </authorList>
    </citation>
    <scope>NUCLEOTIDE SEQUENCE [LARGE SCALE GENOMIC DNA]</scope>
    <source>
        <strain evidence="3 4">IRRI 6609</strain>
    </source>
</reference>
<dbReference type="PATRIC" id="fig|50340.43.peg.4217"/>
<feature type="domain" description="TadE-like" evidence="2">
    <location>
        <begin position="11"/>
        <end position="53"/>
    </location>
</feature>
<dbReference type="InterPro" id="IPR012495">
    <property type="entry name" value="TadE-like_dom"/>
</dbReference>
<gene>
    <name evidence="3" type="ORF">PF66_01331</name>
</gene>
<accession>A0A0M9GJC3</accession>
<dbReference type="STRING" id="50340.PF66_01331"/>
<dbReference type="RefSeq" id="WP_054060088.1">
    <property type="nucleotide sequence ID" value="NZ_JSYZ01000003.1"/>
</dbReference>
<evidence type="ECO:0000256" key="1">
    <source>
        <dbReference type="SAM" id="Phobius"/>
    </source>
</evidence>
<dbReference type="OrthoDB" id="5574209at2"/>
<dbReference type="Proteomes" id="UP000037931">
    <property type="component" value="Unassembled WGS sequence"/>
</dbReference>
<sequence length="148" mass="15453">MIPGLPGKQKGAAAIEFALVFVIFFAVLYGLVSYSLPMLMVQSFNAATAEGVRQGAQVDPVASGNNYATLLKSTATAAAAQRLQWIPAALSFNASSDITATYTGGLLTVSIQYPTSRLRSVLPFLVLPGIGTVPNLPANLKASASMQF</sequence>
<keyword evidence="4" id="KW-1185">Reference proteome</keyword>
<proteinExistence type="predicted"/>
<dbReference type="AlphaFoldDB" id="A0A0M9GJC3"/>
<keyword evidence="1" id="KW-0812">Transmembrane</keyword>
<evidence type="ECO:0000259" key="2">
    <source>
        <dbReference type="Pfam" id="PF07811"/>
    </source>
</evidence>
<dbReference type="EMBL" id="JSYZ01000003">
    <property type="protein sequence ID" value="KPA92650.1"/>
    <property type="molecule type" value="Genomic_DNA"/>
</dbReference>
<name>A0A0M9GJC3_9PSED</name>
<dbReference type="Pfam" id="PF07811">
    <property type="entry name" value="TadE"/>
    <property type="match status" value="1"/>
</dbReference>
<feature type="transmembrane region" description="Helical" evidence="1">
    <location>
        <begin position="12"/>
        <end position="32"/>
    </location>
</feature>
<keyword evidence="1" id="KW-0472">Membrane</keyword>
<evidence type="ECO:0000313" key="3">
    <source>
        <dbReference type="EMBL" id="KPA92650.1"/>
    </source>
</evidence>
<comment type="caution">
    <text evidence="3">The sequence shown here is derived from an EMBL/GenBank/DDBJ whole genome shotgun (WGS) entry which is preliminary data.</text>
</comment>
<evidence type="ECO:0000313" key="4">
    <source>
        <dbReference type="Proteomes" id="UP000037931"/>
    </source>
</evidence>
<protein>
    <submittedName>
        <fullName evidence="3">TadE-like protein</fullName>
    </submittedName>
</protein>
<organism evidence="3 4">
    <name type="scientific">Pseudomonas asplenii</name>
    <dbReference type="NCBI Taxonomy" id="53407"/>
    <lineage>
        <taxon>Bacteria</taxon>
        <taxon>Pseudomonadati</taxon>
        <taxon>Pseudomonadota</taxon>
        <taxon>Gammaproteobacteria</taxon>
        <taxon>Pseudomonadales</taxon>
        <taxon>Pseudomonadaceae</taxon>
        <taxon>Pseudomonas</taxon>
    </lineage>
</organism>
<keyword evidence="1" id="KW-1133">Transmembrane helix</keyword>